<dbReference type="SUPFAM" id="SSF53474">
    <property type="entry name" value="alpha/beta-Hydrolases"/>
    <property type="match status" value="1"/>
</dbReference>
<dbReference type="Pfam" id="PF02129">
    <property type="entry name" value="Peptidase_S15"/>
    <property type="match status" value="1"/>
</dbReference>
<dbReference type="InterPro" id="IPR013736">
    <property type="entry name" value="Xaa-Pro_dipept_C"/>
</dbReference>
<keyword evidence="1 3" id="KW-0378">Hydrolase</keyword>
<dbReference type="Gene3D" id="3.40.50.1820">
    <property type="entry name" value="alpha/beta hydrolase"/>
    <property type="match status" value="1"/>
</dbReference>
<dbReference type="Gene3D" id="2.60.120.260">
    <property type="entry name" value="Galactose-binding domain-like"/>
    <property type="match status" value="1"/>
</dbReference>
<dbReference type="Proteomes" id="UP000319700">
    <property type="component" value="Unassembled WGS sequence"/>
</dbReference>
<dbReference type="Pfam" id="PF08530">
    <property type="entry name" value="PepX_C"/>
    <property type="match status" value="1"/>
</dbReference>
<dbReference type="SUPFAM" id="SSF49785">
    <property type="entry name" value="Galactose-binding domain-like"/>
    <property type="match status" value="1"/>
</dbReference>
<feature type="domain" description="Xaa-Pro dipeptidyl-peptidase C-terminal" evidence="2">
    <location>
        <begin position="503"/>
        <end position="739"/>
    </location>
</feature>
<keyword evidence="4" id="KW-1185">Reference proteome</keyword>
<protein>
    <submittedName>
        <fullName evidence="3">CocE/NonD family hydrolase</fullName>
    </submittedName>
</protein>
<name>A0A502EPR8_9FLAO</name>
<dbReference type="InterPro" id="IPR005674">
    <property type="entry name" value="CocE/Ser_esterase"/>
</dbReference>
<organism evidence="3 4">
    <name type="scientific">Flavobacterium pectinovorum</name>
    <dbReference type="NCBI Taxonomy" id="29533"/>
    <lineage>
        <taxon>Bacteria</taxon>
        <taxon>Pseudomonadati</taxon>
        <taxon>Bacteroidota</taxon>
        <taxon>Flavobacteriia</taxon>
        <taxon>Flavobacteriales</taxon>
        <taxon>Flavobacteriaceae</taxon>
        <taxon>Flavobacterium</taxon>
    </lineage>
</organism>
<dbReference type="InterPro" id="IPR008979">
    <property type="entry name" value="Galactose-bd-like_sf"/>
</dbReference>
<dbReference type="AlphaFoldDB" id="A0A502EPR8"/>
<reference evidence="3 4" key="1">
    <citation type="journal article" date="2019" name="Environ. Microbiol.">
        <title>Species interactions and distinct microbial communities in high Arctic permafrost affected cryosols are associated with the CH4 and CO2 gas fluxes.</title>
        <authorList>
            <person name="Altshuler I."/>
            <person name="Hamel J."/>
            <person name="Turney S."/>
            <person name="Magnuson E."/>
            <person name="Levesque R."/>
            <person name="Greer C."/>
            <person name="Whyte L.G."/>
        </authorList>
    </citation>
    <scope>NUCLEOTIDE SEQUENCE [LARGE SCALE GENOMIC DNA]</scope>
    <source>
        <strain evidence="3 4">42</strain>
    </source>
</reference>
<dbReference type="InterPro" id="IPR029058">
    <property type="entry name" value="AB_hydrolase_fold"/>
</dbReference>
<dbReference type="NCBIfam" id="TIGR00976">
    <property type="entry name" value="CocE_NonD"/>
    <property type="match status" value="1"/>
</dbReference>
<gene>
    <name evidence="3" type="ORF">EAH81_16355</name>
</gene>
<evidence type="ECO:0000313" key="4">
    <source>
        <dbReference type="Proteomes" id="UP000319700"/>
    </source>
</evidence>
<evidence type="ECO:0000259" key="2">
    <source>
        <dbReference type="SMART" id="SM00939"/>
    </source>
</evidence>
<dbReference type="SMART" id="SM00939">
    <property type="entry name" value="PepX_C"/>
    <property type="match status" value="1"/>
</dbReference>
<dbReference type="GO" id="GO:0008239">
    <property type="term" value="F:dipeptidyl-peptidase activity"/>
    <property type="evidence" value="ECO:0007669"/>
    <property type="project" value="InterPro"/>
</dbReference>
<dbReference type="RefSeq" id="WP_140508933.1">
    <property type="nucleotide sequence ID" value="NZ_RCZH01000010.1"/>
</dbReference>
<accession>A0A502EPR8</accession>
<dbReference type="EMBL" id="RCZH01000010">
    <property type="protein sequence ID" value="TPG38490.1"/>
    <property type="molecule type" value="Genomic_DNA"/>
</dbReference>
<sequence>MKKSILVLLVCFSFQIGTSQKIYFDKNNFKDSLTVSKSMPLLAKKLLPIYKNDNKATFLDSYARIQFVAGDYKAMQQTLVTYSQEILGDSIVNRPLGFIYKTYARTITKEPKSKTDFENIYTSEFYKLYNSFDDDGKTWAEGYYEIKLDEIKSNYESKLKTAQTNDSISIEDAAVLCRQYSRYFIYSKTLSIASKIIAKIESDTYIIDKNIIITLPNGSTVSGTMVKNKKVSEPQPVVMRYNIYAGNELSQCKEIANMGYVGFVANTRGKRLSNDPIEPYEHDGNDAYHILDWISKQSWCNGKIGLYGGSYLGFAQWSAMKKVHPALKTIVPQVSVGAGIDFPMQNGIFMSYALRWIHFVANNKLTDFNDFQNSKKWDEVFTQYYKTGSSFRTLDQIEGNPSPLFQRWLDHPAYDKYWQDMTPQKEAFANINIPILSTTGYYDDDQLGAMYYYKQYQKYNKTDNYYLIIGPYDHGGSQRSPKKELGGYTLDEAAIIPINTIVFQWFDYILKGAKRPEILKDKVNFEIMGKNEWKSVPSLDKMHNQDLTFYLANNDKKYSLQKTAPKKVTSFDQTVDFTDRSEINIYSDDSVNGFSSVIDSILKPEKQLLVFESDPISEPLIISGSLKASLKISINKKDIDMQVQLYEKTANGKYFALTNNIQRASLAKDRTKRQLLTPNKIETIDINQTFIISKELQKGSSIVIVIGANKNPNWEVNYGSGKDVSSETIADAKEPLKIKWYTNSSITLPILKL</sequence>
<dbReference type="Gene3D" id="1.10.3020.10">
    <property type="entry name" value="alpha-amino acid ester hydrolase ( Helical cap domain)"/>
    <property type="match status" value="1"/>
</dbReference>
<dbReference type="OrthoDB" id="319764at2"/>
<evidence type="ECO:0000256" key="1">
    <source>
        <dbReference type="ARBA" id="ARBA00022801"/>
    </source>
</evidence>
<proteinExistence type="predicted"/>
<comment type="caution">
    <text evidence="3">The sequence shown here is derived from an EMBL/GenBank/DDBJ whole genome shotgun (WGS) entry which is preliminary data.</text>
</comment>
<dbReference type="InterPro" id="IPR000383">
    <property type="entry name" value="Xaa-Pro-like_dom"/>
</dbReference>
<evidence type="ECO:0000313" key="3">
    <source>
        <dbReference type="EMBL" id="TPG38490.1"/>
    </source>
</evidence>